<dbReference type="Pfam" id="PF07910">
    <property type="entry name" value="Peptidase_C78"/>
    <property type="match status" value="1"/>
</dbReference>
<evidence type="ECO:0000259" key="3">
    <source>
        <dbReference type="Pfam" id="PF07910"/>
    </source>
</evidence>
<gene>
    <name evidence="4" type="ORF">MNOR_LOCUS8844</name>
</gene>
<proteinExistence type="inferred from homology"/>
<accession>A0AAV2Q5L0</accession>
<protein>
    <recommendedName>
        <fullName evidence="3">UFSP1/2/DUB catalytic domain-containing protein</fullName>
    </recommendedName>
</protein>
<comment type="similarity">
    <text evidence="1">Belongs to the peptidase C78 family.</text>
</comment>
<dbReference type="PANTHER" id="PTHR48153:SF3">
    <property type="entry name" value="INACTIVE UFM1-SPECIFIC PROTEASE 1"/>
    <property type="match status" value="1"/>
</dbReference>
<reference evidence="4 5" key="1">
    <citation type="submission" date="2024-05" db="EMBL/GenBank/DDBJ databases">
        <authorList>
            <person name="Wallberg A."/>
        </authorList>
    </citation>
    <scope>NUCLEOTIDE SEQUENCE [LARGE SCALE GENOMIC DNA]</scope>
</reference>
<feature type="domain" description="UFSP1/2/DUB catalytic" evidence="3">
    <location>
        <begin position="28"/>
        <end position="229"/>
    </location>
</feature>
<dbReference type="PANTHER" id="PTHR48153">
    <property type="entry name" value="UFM1-SPECIFIC PROTEASE 2"/>
    <property type="match status" value="1"/>
</dbReference>
<keyword evidence="2" id="KW-0378">Hydrolase</keyword>
<evidence type="ECO:0000313" key="5">
    <source>
        <dbReference type="Proteomes" id="UP001497623"/>
    </source>
</evidence>
<evidence type="ECO:0000313" key="4">
    <source>
        <dbReference type="EMBL" id="CAL4072483.1"/>
    </source>
</evidence>
<organism evidence="4 5">
    <name type="scientific">Meganyctiphanes norvegica</name>
    <name type="common">Northern krill</name>
    <name type="synonym">Thysanopoda norvegica</name>
    <dbReference type="NCBI Taxonomy" id="48144"/>
    <lineage>
        <taxon>Eukaryota</taxon>
        <taxon>Metazoa</taxon>
        <taxon>Ecdysozoa</taxon>
        <taxon>Arthropoda</taxon>
        <taxon>Crustacea</taxon>
        <taxon>Multicrustacea</taxon>
        <taxon>Malacostraca</taxon>
        <taxon>Eumalacostraca</taxon>
        <taxon>Eucarida</taxon>
        <taxon>Euphausiacea</taxon>
        <taxon>Euphausiidae</taxon>
        <taxon>Meganyctiphanes</taxon>
    </lineage>
</organism>
<dbReference type="GO" id="GO:0071567">
    <property type="term" value="F:deUFMylase activity"/>
    <property type="evidence" value="ECO:0007669"/>
    <property type="project" value="TreeGrafter"/>
</dbReference>
<sequence length="242" mass="26617">MGGGRDYVCDLLANVHKDLATPTALVEVALVVGDYLYYHYGCDGFDDRGWGCGYRTLMTICSWIRGQLAKAPRDTDSGLTMGSSPPTVAPVPSNRRVQEILVEIGDKEGDFAASKQWIGSVEVGLVIDTLYDIPCKILHCNSGADLIKHIDTLFEHFKNKGAPVMMGGDVDNSSKGIVGVCKTDNECYLLVLDPHYWGEANDCSDLETSGWIKWQPLSQFVDCSFYNLCLPQLKAVQLQNQV</sequence>
<comment type="caution">
    <text evidence="4">The sequence shown here is derived from an EMBL/GenBank/DDBJ whole genome shotgun (WGS) entry which is preliminary data.</text>
</comment>
<dbReference type="AlphaFoldDB" id="A0AAV2Q5L0"/>
<dbReference type="InterPro" id="IPR012462">
    <property type="entry name" value="UFSP1/2_DUB_cat"/>
</dbReference>
<name>A0AAV2Q5L0_MEGNR</name>
<dbReference type="Gene3D" id="3.90.70.130">
    <property type="match status" value="1"/>
</dbReference>
<dbReference type="EMBL" id="CAXKWB010004177">
    <property type="protein sequence ID" value="CAL4072483.1"/>
    <property type="molecule type" value="Genomic_DNA"/>
</dbReference>
<evidence type="ECO:0000256" key="1">
    <source>
        <dbReference type="ARBA" id="ARBA00008552"/>
    </source>
</evidence>
<keyword evidence="5" id="KW-1185">Reference proteome</keyword>
<evidence type="ECO:0000256" key="2">
    <source>
        <dbReference type="ARBA" id="ARBA00022801"/>
    </source>
</evidence>
<dbReference type="Proteomes" id="UP001497623">
    <property type="component" value="Unassembled WGS sequence"/>
</dbReference>